<evidence type="ECO:0000313" key="3">
    <source>
        <dbReference type="Proteomes" id="UP000538147"/>
    </source>
</evidence>
<dbReference type="AlphaFoldDB" id="A0A841L3S9"/>
<organism evidence="2 3">
    <name type="scientific">Polymorphobacter multimanifer</name>
    <dbReference type="NCBI Taxonomy" id="1070431"/>
    <lineage>
        <taxon>Bacteria</taxon>
        <taxon>Pseudomonadati</taxon>
        <taxon>Pseudomonadota</taxon>
        <taxon>Alphaproteobacteria</taxon>
        <taxon>Sphingomonadales</taxon>
        <taxon>Sphingosinicellaceae</taxon>
        <taxon>Polymorphobacter</taxon>
    </lineage>
</organism>
<dbReference type="Gene3D" id="3.90.1580.10">
    <property type="entry name" value="paralog of FGE (formylglycine-generating enzyme)"/>
    <property type="match status" value="1"/>
</dbReference>
<reference evidence="2 3" key="1">
    <citation type="submission" date="2020-08" db="EMBL/GenBank/DDBJ databases">
        <title>Genomic Encyclopedia of Type Strains, Phase IV (KMG-IV): sequencing the most valuable type-strain genomes for metagenomic binning, comparative biology and taxonomic classification.</title>
        <authorList>
            <person name="Goeker M."/>
        </authorList>
    </citation>
    <scope>NUCLEOTIDE SEQUENCE [LARGE SCALE GENOMIC DNA]</scope>
    <source>
        <strain evidence="2 3">DSM 102189</strain>
    </source>
</reference>
<dbReference type="PANTHER" id="PTHR23150">
    <property type="entry name" value="SULFATASE MODIFYING FACTOR 1, 2"/>
    <property type="match status" value="1"/>
</dbReference>
<dbReference type="Pfam" id="PF03781">
    <property type="entry name" value="FGE-sulfatase"/>
    <property type="match status" value="1"/>
</dbReference>
<dbReference type="InterPro" id="IPR042095">
    <property type="entry name" value="SUMF_sf"/>
</dbReference>
<feature type="domain" description="Sulfatase-modifying factor enzyme-like" evidence="1">
    <location>
        <begin position="21"/>
        <end position="291"/>
    </location>
</feature>
<keyword evidence="3" id="KW-1185">Reference proteome</keyword>
<dbReference type="GO" id="GO:0120147">
    <property type="term" value="F:formylglycine-generating oxidase activity"/>
    <property type="evidence" value="ECO:0007669"/>
    <property type="project" value="TreeGrafter"/>
</dbReference>
<dbReference type="InterPro" id="IPR005532">
    <property type="entry name" value="SUMF_dom"/>
</dbReference>
<dbReference type="PANTHER" id="PTHR23150:SF19">
    <property type="entry name" value="FORMYLGLYCINE-GENERATING ENZYME"/>
    <property type="match status" value="1"/>
</dbReference>
<accession>A0A841L3S9</accession>
<dbReference type="RefSeq" id="WP_184197014.1">
    <property type="nucleotide sequence ID" value="NZ_BMOX01000007.1"/>
</dbReference>
<dbReference type="EMBL" id="JACIIV010000008">
    <property type="protein sequence ID" value="MBB6227080.1"/>
    <property type="molecule type" value="Genomic_DNA"/>
</dbReference>
<dbReference type="InterPro" id="IPR051043">
    <property type="entry name" value="Sulfatase_Mod_Factor_Kinase"/>
</dbReference>
<sequence length="302" mass="33524">MFDFALSILSSVALAPLQPAPSAARIPAGAFLMGCVPADRRCEPTELPRRKITLSRTFWLARTETTVGQYRRFVAQTNYRTEADKRGQGRFWRFDLNEWDWINGLSWRAPFASNEPAPDNWPAVQVSWGDANAYCHWAGGRLPTEAEWERAARGGREGQIHIWGSASTPEVSGVKYANGPDIATAKEFPTFATFKNYNDGYTRIAPVASFAPNRYGLYDMAGNAYEWTADWIVDGPYPTGPATDPRGLPNGEIKAVRGAGWGYPPEQLRVSFRGIAGLDFWTATFGFRCAWDANPQPLTKGS</sequence>
<evidence type="ECO:0000259" key="1">
    <source>
        <dbReference type="Pfam" id="PF03781"/>
    </source>
</evidence>
<dbReference type="SUPFAM" id="SSF56436">
    <property type="entry name" value="C-type lectin-like"/>
    <property type="match status" value="1"/>
</dbReference>
<gene>
    <name evidence="2" type="ORF">FHS79_001244</name>
</gene>
<protein>
    <submittedName>
        <fullName evidence="2">Formylglycine-generating enzyme required for sulfatase activity</fullName>
    </submittedName>
</protein>
<evidence type="ECO:0000313" key="2">
    <source>
        <dbReference type="EMBL" id="MBB6227080.1"/>
    </source>
</evidence>
<comment type="caution">
    <text evidence="2">The sequence shown here is derived from an EMBL/GenBank/DDBJ whole genome shotgun (WGS) entry which is preliminary data.</text>
</comment>
<dbReference type="InterPro" id="IPR016187">
    <property type="entry name" value="CTDL_fold"/>
</dbReference>
<dbReference type="Proteomes" id="UP000538147">
    <property type="component" value="Unassembled WGS sequence"/>
</dbReference>
<name>A0A841L3S9_9SPHN</name>
<proteinExistence type="predicted"/>